<accession>A0A9P0TCS8</accession>
<organism evidence="1 2">
    <name type="scientific">Pieris brassicae</name>
    <name type="common">White butterfly</name>
    <name type="synonym">Large white butterfly</name>
    <dbReference type="NCBI Taxonomy" id="7116"/>
    <lineage>
        <taxon>Eukaryota</taxon>
        <taxon>Metazoa</taxon>
        <taxon>Ecdysozoa</taxon>
        <taxon>Arthropoda</taxon>
        <taxon>Hexapoda</taxon>
        <taxon>Insecta</taxon>
        <taxon>Pterygota</taxon>
        <taxon>Neoptera</taxon>
        <taxon>Endopterygota</taxon>
        <taxon>Lepidoptera</taxon>
        <taxon>Glossata</taxon>
        <taxon>Ditrysia</taxon>
        <taxon>Papilionoidea</taxon>
        <taxon>Pieridae</taxon>
        <taxon>Pierinae</taxon>
        <taxon>Pieris</taxon>
    </lineage>
</organism>
<evidence type="ECO:0000313" key="2">
    <source>
        <dbReference type="Proteomes" id="UP001152562"/>
    </source>
</evidence>
<comment type="caution">
    <text evidence="1">The sequence shown here is derived from an EMBL/GenBank/DDBJ whole genome shotgun (WGS) entry which is preliminary data.</text>
</comment>
<dbReference type="InterPro" id="IPR009003">
    <property type="entry name" value="Peptidase_S1_PA"/>
</dbReference>
<name>A0A9P0TCS8_PIEBR</name>
<sequence>MKKQCVFEAGMPLVHKNGPTWTLVGISTLGPGCSLPSRFILLSPYVPWIERNLFTFTSRRNNELNKSDTVTENPFLSETIDKEDDFVISKFSDSSMVMRTNLSNVVDKHGECSNIDGEVMYREEGRVEASGHTATGTYAVSLYDIFYNKITCVMIRVSCSKRTPSKLWYDTGFHQEDVDRLIKTAPIFKWNQTVPPKIIYKIDSYAKYEKYSTVNVIFKFEFTNKAKIFIDFYARRSSTTMIPIPDYMD</sequence>
<dbReference type="Gene3D" id="2.40.10.10">
    <property type="entry name" value="Trypsin-like serine proteases"/>
    <property type="match status" value="1"/>
</dbReference>
<dbReference type="Proteomes" id="UP001152562">
    <property type="component" value="Unassembled WGS sequence"/>
</dbReference>
<protein>
    <recommendedName>
        <fullName evidence="3">Peptidase S1 domain-containing protein</fullName>
    </recommendedName>
</protein>
<dbReference type="AlphaFoldDB" id="A0A9P0TCS8"/>
<proteinExistence type="predicted"/>
<evidence type="ECO:0000313" key="1">
    <source>
        <dbReference type="EMBL" id="CAH4029768.1"/>
    </source>
</evidence>
<reference evidence="1" key="1">
    <citation type="submission" date="2022-05" db="EMBL/GenBank/DDBJ databases">
        <authorList>
            <person name="Okamura Y."/>
        </authorList>
    </citation>
    <scope>NUCLEOTIDE SEQUENCE</scope>
</reference>
<keyword evidence="2" id="KW-1185">Reference proteome</keyword>
<dbReference type="SUPFAM" id="SSF50494">
    <property type="entry name" value="Trypsin-like serine proteases"/>
    <property type="match status" value="1"/>
</dbReference>
<dbReference type="InterPro" id="IPR043504">
    <property type="entry name" value="Peptidase_S1_PA_chymotrypsin"/>
</dbReference>
<evidence type="ECO:0008006" key="3">
    <source>
        <dbReference type="Google" id="ProtNLM"/>
    </source>
</evidence>
<dbReference type="EMBL" id="CALOZG010000009">
    <property type="protein sequence ID" value="CAH4029768.1"/>
    <property type="molecule type" value="Genomic_DNA"/>
</dbReference>
<gene>
    <name evidence="1" type="ORF">PIBRA_LOCUS6482</name>
</gene>